<proteinExistence type="predicted"/>
<dbReference type="KEGG" id="cci:CC1G_02008"/>
<evidence type="ECO:0000256" key="2">
    <source>
        <dbReference type="SAM" id="Phobius"/>
    </source>
</evidence>
<name>A8N6A1_COPC7</name>
<dbReference type="GeneID" id="6006812"/>
<comment type="caution">
    <text evidence="3">The sequence shown here is derived from an EMBL/GenBank/DDBJ whole genome shotgun (WGS) entry which is preliminary data.</text>
</comment>
<dbReference type="InParanoid" id="A8N6A1"/>
<evidence type="ECO:0000256" key="1">
    <source>
        <dbReference type="SAM" id="MobiDB-lite"/>
    </source>
</evidence>
<dbReference type="VEuPathDB" id="FungiDB:CC1G_02008"/>
<dbReference type="EMBL" id="AACS02000003">
    <property type="protein sequence ID" value="EAU91519.1"/>
    <property type="molecule type" value="Genomic_DNA"/>
</dbReference>
<feature type="transmembrane region" description="Helical" evidence="2">
    <location>
        <begin position="55"/>
        <end position="80"/>
    </location>
</feature>
<feature type="transmembrane region" description="Helical" evidence="2">
    <location>
        <begin position="92"/>
        <end position="112"/>
    </location>
</feature>
<evidence type="ECO:0000313" key="3">
    <source>
        <dbReference type="EMBL" id="EAU91519.1"/>
    </source>
</evidence>
<feature type="region of interest" description="Disordered" evidence="1">
    <location>
        <begin position="216"/>
        <end position="239"/>
    </location>
</feature>
<keyword evidence="4" id="KW-1185">Reference proteome</keyword>
<dbReference type="OrthoDB" id="7862095at2759"/>
<keyword evidence="2" id="KW-1133">Transmembrane helix</keyword>
<keyword evidence="2" id="KW-0812">Transmembrane</keyword>
<dbReference type="Proteomes" id="UP000001861">
    <property type="component" value="Unassembled WGS sequence"/>
</dbReference>
<feature type="transmembrane region" description="Helical" evidence="2">
    <location>
        <begin position="147"/>
        <end position="171"/>
    </location>
</feature>
<dbReference type="RefSeq" id="XP_001830372.1">
    <property type="nucleotide sequence ID" value="XM_001830320.2"/>
</dbReference>
<dbReference type="eggNOG" id="ENOG502SE93">
    <property type="taxonomic scope" value="Eukaryota"/>
</dbReference>
<accession>A8N6A1</accession>
<protein>
    <submittedName>
        <fullName evidence="3">Uncharacterized protein</fullName>
    </submittedName>
</protein>
<sequence length="239" mass="27069">MAAKFCCCLPLRLGVFIFTLFQFLVNGASAAFLWFVLFSPDTVDQWHALAEYARIAVIVIAAVYSFVSLTGLLGFLGALFRKNGLVKTYYAVLWIEWLFQIGSGIWFTVTFFRARRRADDDDCDDIFPDEDFDFCEGLENLQKVHPAWVIAPLVVSTLITAYVIYVTHHYIKRLKEQKESKNYLRSNPAYVPVQQKGDEGLPLTQPQMTYPYTDGSNSFGSNKPATNTAYDPVPVKTTV</sequence>
<dbReference type="OMA" id="REYRNDF"/>
<gene>
    <name evidence="3" type="ORF">CC1G_02008</name>
</gene>
<feature type="transmembrane region" description="Helical" evidence="2">
    <location>
        <begin position="12"/>
        <end position="35"/>
    </location>
</feature>
<feature type="compositionally biased region" description="Polar residues" evidence="1">
    <location>
        <begin position="216"/>
        <end position="229"/>
    </location>
</feature>
<organism evidence="3 4">
    <name type="scientific">Coprinopsis cinerea (strain Okayama-7 / 130 / ATCC MYA-4618 / FGSC 9003)</name>
    <name type="common">Inky cap fungus</name>
    <name type="synonym">Hormographiella aspergillata</name>
    <dbReference type="NCBI Taxonomy" id="240176"/>
    <lineage>
        <taxon>Eukaryota</taxon>
        <taxon>Fungi</taxon>
        <taxon>Dikarya</taxon>
        <taxon>Basidiomycota</taxon>
        <taxon>Agaricomycotina</taxon>
        <taxon>Agaricomycetes</taxon>
        <taxon>Agaricomycetidae</taxon>
        <taxon>Agaricales</taxon>
        <taxon>Agaricineae</taxon>
        <taxon>Psathyrellaceae</taxon>
        <taxon>Coprinopsis</taxon>
    </lineage>
</organism>
<dbReference type="STRING" id="240176.A8N6A1"/>
<dbReference type="AlphaFoldDB" id="A8N6A1"/>
<reference evidence="3 4" key="1">
    <citation type="journal article" date="2010" name="Proc. Natl. Acad. Sci. U.S.A.">
        <title>Insights into evolution of multicellular fungi from the assembled chromosomes of the mushroom Coprinopsis cinerea (Coprinus cinereus).</title>
        <authorList>
            <person name="Stajich J.E."/>
            <person name="Wilke S.K."/>
            <person name="Ahren D."/>
            <person name="Au C.H."/>
            <person name="Birren B.W."/>
            <person name="Borodovsky M."/>
            <person name="Burns C."/>
            <person name="Canback B."/>
            <person name="Casselton L.A."/>
            <person name="Cheng C.K."/>
            <person name="Deng J."/>
            <person name="Dietrich F.S."/>
            <person name="Fargo D.C."/>
            <person name="Farman M.L."/>
            <person name="Gathman A.C."/>
            <person name="Goldberg J."/>
            <person name="Guigo R."/>
            <person name="Hoegger P.J."/>
            <person name="Hooker J.B."/>
            <person name="Huggins A."/>
            <person name="James T.Y."/>
            <person name="Kamada T."/>
            <person name="Kilaru S."/>
            <person name="Kodira C."/>
            <person name="Kues U."/>
            <person name="Kupfer D."/>
            <person name="Kwan H.S."/>
            <person name="Lomsadze A."/>
            <person name="Li W."/>
            <person name="Lilly W.W."/>
            <person name="Ma L.J."/>
            <person name="Mackey A.J."/>
            <person name="Manning G."/>
            <person name="Martin F."/>
            <person name="Muraguchi H."/>
            <person name="Natvig D.O."/>
            <person name="Palmerini H."/>
            <person name="Ramesh M.A."/>
            <person name="Rehmeyer C.J."/>
            <person name="Roe B.A."/>
            <person name="Shenoy N."/>
            <person name="Stanke M."/>
            <person name="Ter-Hovhannisyan V."/>
            <person name="Tunlid A."/>
            <person name="Velagapudi R."/>
            <person name="Vision T.J."/>
            <person name="Zeng Q."/>
            <person name="Zolan M.E."/>
            <person name="Pukkila P.J."/>
        </authorList>
    </citation>
    <scope>NUCLEOTIDE SEQUENCE [LARGE SCALE GENOMIC DNA]</scope>
    <source>
        <strain evidence="4">Okayama-7 / 130 / ATCC MYA-4618 / FGSC 9003</strain>
    </source>
</reference>
<keyword evidence="2" id="KW-0472">Membrane</keyword>
<evidence type="ECO:0000313" key="4">
    <source>
        <dbReference type="Proteomes" id="UP000001861"/>
    </source>
</evidence>